<evidence type="ECO:0000256" key="1">
    <source>
        <dbReference type="SAM" id="MobiDB-lite"/>
    </source>
</evidence>
<keyword evidence="3" id="KW-1185">Reference proteome</keyword>
<accession>A0AAD7MPB1</accession>
<feature type="region of interest" description="Disordered" evidence="1">
    <location>
        <begin position="169"/>
        <end position="192"/>
    </location>
</feature>
<feature type="region of interest" description="Disordered" evidence="1">
    <location>
        <begin position="23"/>
        <end position="56"/>
    </location>
</feature>
<name>A0AAD7MPB1_9AGAR</name>
<evidence type="ECO:0000313" key="2">
    <source>
        <dbReference type="EMBL" id="KAJ7726646.1"/>
    </source>
</evidence>
<sequence length="353" mass="38087">MPNLVLPPVNPSASFPHAFTRAQAPASSPRLARFPPHRPRLPRVESHAQIPSIPPPANRALLSPALSSARLKGASWALNRRCVALPPFPFTYSLASPPRCAACADNRQWGLGRSLILLRIVPFPTPCTPTSRAGAPAVEFTQIPVPVPTAAVRLHTAAACVRGRRALQSSRTPVTREPAHVTAASCHRISPSSSPPPSFLPPFSSLFASHTPSLVSRRCRRRSPRLPLYTAAQRTTHPHPVECTAVESTRILRAPLSHRCSAPSGHTTAAACVRGRRTLRVPAYAHTRSRGFLPSHVPLPVSIPLLSLSFPRPLLPRSHRSPLARLTASPSPFPASARVYTAATTPPRRLART</sequence>
<dbReference type="EMBL" id="JARKIB010000185">
    <property type="protein sequence ID" value="KAJ7726646.1"/>
    <property type="molecule type" value="Genomic_DNA"/>
</dbReference>
<dbReference type="Proteomes" id="UP001215598">
    <property type="component" value="Unassembled WGS sequence"/>
</dbReference>
<protein>
    <submittedName>
        <fullName evidence="2">Uncharacterized protein</fullName>
    </submittedName>
</protein>
<organism evidence="2 3">
    <name type="scientific">Mycena metata</name>
    <dbReference type="NCBI Taxonomy" id="1033252"/>
    <lineage>
        <taxon>Eukaryota</taxon>
        <taxon>Fungi</taxon>
        <taxon>Dikarya</taxon>
        <taxon>Basidiomycota</taxon>
        <taxon>Agaricomycotina</taxon>
        <taxon>Agaricomycetes</taxon>
        <taxon>Agaricomycetidae</taxon>
        <taxon>Agaricales</taxon>
        <taxon>Marasmiineae</taxon>
        <taxon>Mycenaceae</taxon>
        <taxon>Mycena</taxon>
    </lineage>
</organism>
<comment type="caution">
    <text evidence="2">The sequence shown here is derived from an EMBL/GenBank/DDBJ whole genome shotgun (WGS) entry which is preliminary data.</text>
</comment>
<gene>
    <name evidence="2" type="ORF">B0H16DRAFT_264302</name>
</gene>
<dbReference type="AlphaFoldDB" id="A0AAD7MPB1"/>
<reference evidence="2" key="1">
    <citation type="submission" date="2023-03" db="EMBL/GenBank/DDBJ databases">
        <title>Massive genome expansion in bonnet fungi (Mycena s.s.) driven by repeated elements and novel gene families across ecological guilds.</title>
        <authorList>
            <consortium name="Lawrence Berkeley National Laboratory"/>
            <person name="Harder C.B."/>
            <person name="Miyauchi S."/>
            <person name="Viragh M."/>
            <person name="Kuo A."/>
            <person name="Thoen E."/>
            <person name="Andreopoulos B."/>
            <person name="Lu D."/>
            <person name="Skrede I."/>
            <person name="Drula E."/>
            <person name="Henrissat B."/>
            <person name="Morin E."/>
            <person name="Kohler A."/>
            <person name="Barry K."/>
            <person name="LaButti K."/>
            <person name="Morin E."/>
            <person name="Salamov A."/>
            <person name="Lipzen A."/>
            <person name="Mereny Z."/>
            <person name="Hegedus B."/>
            <person name="Baldrian P."/>
            <person name="Stursova M."/>
            <person name="Weitz H."/>
            <person name="Taylor A."/>
            <person name="Grigoriev I.V."/>
            <person name="Nagy L.G."/>
            <person name="Martin F."/>
            <person name="Kauserud H."/>
        </authorList>
    </citation>
    <scope>NUCLEOTIDE SEQUENCE</scope>
    <source>
        <strain evidence="2">CBHHK182m</strain>
    </source>
</reference>
<proteinExistence type="predicted"/>
<evidence type="ECO:0000313" key="3">
    <source>
        <dbReference type="Proteomes" id="UP001215598"/>
    </source>
</evidence>